<dbReference type="OrthoDB" id="1902639at2759"/>
<dbReference type="Gene3D" id="2.40.10.500">
    <property type="match status" value="1"/>
</dbReference>
<gene>
    <name evidence="1" type="ORF">Taro_036739</name>
</gene>
<dbReference type="PANTHER" id="PTHR31460:SF0">
    <property type="entry name" value="CALCIUM-DEPENDENT PHOSPHOTRIESTERASE SUPERFAMILY PROTEIN-RELATED"/>
    <property type="match status" value="1"/>
</dbReference>
<proteinExistence type="predicted"/>
<protein>
    <recommendedName>
        <fullName evidence="3">SMP-30/Gluconolactonase/LRE-like region domain-containing protein</fullName>
    </recommendedName>
</protein>
<sequence>MEEEDGGDVVTAKGPIHRPRLVVFGRPRCYVARRCWPAATPARPKISEVLHRRHLQRRRKTDVVGAGIPVDRPRGRQLVVFSDIFGNCYDGLGAYNLVTWRRLFLIQLSGPDDEPSDADDIAVDEEGNAYVTDAKSNKLWKVRPGGELLSVIRSPTFT</sequence>
<organism evidence="1 2">
    <name type="scientific">Colocasia esculenta</name>
    <name type="common">Wild taro</name>
    <name type="synonym">Arum esculentum</name>
    <dbReference type="NCBI Taxonomy" id="4460"/>
    <lineage>
        <taxon>Eukaryota</taxon>
        <taxon>Viridiplantae</taxon>
        <taxon>Streptophyta</taxon>
        <taxon>Embryophyta</taxon>
        <taxon>Tracheophyta</taxon>
        <taxon>Spermatophyta</taxon>
        <taxon>Magnoliopsida</taxon>
        <taxon>Liliopsida</taxon>
        <taxon>Araceae</taxon>
        <taxon>Aroideae</taxon>
        <taxon>Colocasieae</taxon>
        <taxon>Colocasia</taxon>
    </lineage>
</organism>
<dbReference type="SUPFAM" id="SSF101898">
    <property type="entry name" value="NHL repeat"/>
    <property type="match status" value="1"/>
</dbReference>
<comment type="caution">
    <text evidence="1">The sequence shown here is derived from an EMBL/GenBank/DDBJ whole genome shotgun (WGS) entry which is preliminary data.</text>
</comment>
<dbReference type="GO" id="GO:0005783">
    <property type="term" value="C:endoplasmic reticulum"/>
    <property type="evidence" value="ECO:0007669"/>
    <property type="project" value="TreeGrafter"/>
</dbReference>
<keyword evidence="2" id="KW-1185">Reference proteome</keyword>
<name>A0A843WE81_COLES</name>
<evidence type="ECO:0000313" key="2">
    <source>
        <dbReference type="Proteomes" id="UP000652761"/>
    </source>
</evidence>
<dbReference type="EMBL" id="NMUH01003126">
    <property type="protein sequence ID" value="MQM03951.1"/>
    <property type="molecule type" value="Genomic_DNA"/>
</dbReference>
<dbReference type="InterPro" id="IPR053224">
    <property type="entry name" value="Sensory_adhesion_molecule"/>
</dbReference>
<dbReference type="PANTHER" id="PTHR31460">
    <property type="match status" value="1"/>
</dbReference>
<accession>A0A843WE81</accession>
<evidence type="ECO:0000313" key="1">
    <source>
        <dbReference type="EMBL" id="MQM03951.1"/>
    </source>
</evidence>
<reference evidence="1" key="1">
    <citation type="submission" date="2017-07" db="EMBL/GenBank/DDBJ databases">
        <title>Taro Niue Genome Assembly and Annotation.</title>
        <authorList>
            <person name="Atibalentja N."/>
            <person name="Keating K."/>
            <person name="Fields C.J."/>
        </authorList>
    </citation>
    <scope>NUCLEOTIDE SEQUENCE</scope>
    <source>
        <strain evidence="1">Niue_2</strain>
        <tissue evidence="1">Leaf</tissue>
    </source>
</reference>
<dbReference type="Proteomes" id="UP000652761">
    <property type="component" value="Unassembled WGS sequence"/>
</dbReference>
<dbReference type="AlphaFoldDB" id="A0A843WE81"/>
<evidence type="ECO:0008006" key="3">
    <source>
        <dbReference type="Google" id="ProtNLM"/>
    </source>
</evidence>